<sequence>MTDKPHIQVGTIYWGKLGKSETWRKVLQIQTRESGTAYVQWVTVKRDYSLGNPKWSKWDTFRNWVQGVLAHE</sequence>
<evidence type="ECO:0000313" key="1">
    <source>
        <dbReference type="EMBL" id="MFD1463234.1"/>
    </source>
</evidence>
<evidence type="ECO:0000313" key="2">
    <source>
        <dbReference type="Proteomes" id="UP001597340"/>
    </source>
</evidence>
<name>A0ABW4DHS4_9BACL</name>
<accession>A0ABW4DHS4</accession>
<comment type="caution">
    <text evidence="1">The sequence shown here is derived from an EMBL/GenBank/DDBJ whole genome shotgun (WGS) entry which is preliminary data.</text>
</comment>
<dbReference type="RefSeq" id="WP_229526462.1">
    <property type="nucleotide sequence ID" value="NZ_JAFFQR010000112.1"/>
</dbReference>
<organism evidence="1 2">
    <name type="scientific">Paenibacillus farraposensis</name>
    <dbReference type="NCBI Taxonomy" id="2807095"/>
    <lineage>
        <taxon>Bacteria</taxon>
        <taxon>Bacillati</taxon>
        <taxon>Bacillota</taxon>
        <taxon>Bacilli</taxon>
        <taxon>Bacillales</taxon>
        <taxon>Paenibacillaceae</taxon>
        <taxon>Paenibacillus</taxon>
    </lineage>
</organism>
<keyword evidence="2" id="KW-1185">Reference proteome</keyword>
<dbReference type="Proteomes" id="UP001597340">
    <property type="component" value="Unassembled WGS sequence"/>
</dbReference>
<reference evidence="2" key="1">
    <citation type="journal article" date="2019" name="Int. J. Syst. Evol. Microbiol.">
        <title>The Global Catalogue of Microorganisms (GCM) 10K type strain sequencing project: providing services to taxonomists for standard genome sequencing and annotation.</title>
        <authorList>
            <consortium name="The Broad Institute Genomics Platform"/>
            <consortium name="The Broad Institute Genome Sequencing Center for Infectious Disease"/>
            <person name="Wu L."/>
            <person name="Ma J."/>
        </authorList>
    </citation>
    <scope>NUCLEOTIDE SEQUENCE [LARGE SCALE GENOMIC DNA]</scope>
    <source>
        <strain evidence="2">CCM 9147</strain>
    </source>
</reference>
<dbReference type="EMBL" id="JBHTNZ010000029">
    <property type="protein sequence ID" value="MFD1463234.1"/>
    <property type="molecule type" value="Genomic_DNA"/>
</dbReference>
<proteinExistence type="predicted"/>
<gene>
    <name evidence="1" type="ORF">ACFQ5D_17960</name>
</gene>
<protein>
    <submittedName>
        <fullName evidence="1">Uncharacterized protein</fullName>
    </submittedName>
</protein>